<reference evidence="1" key="1">
    <citation type="submission" date="2018-06" db="EMBL/GenBank/DDBJ databases">
        <authorList>
            <person name="Zhirakovskaya E."/>
        </authorList>
    </citation>
    <scope>NUCLEOTIDE SEQUENCE</scope>
</reference>
<accession>A0A3B0RNW3</accession>
<dbReference type="InterPro" id="IPR023154">
    <property type="entry name" value="Jann4075-like_sf"/>
</dbReference>
<name>A0A3B0RNW3_9ZZZZ</name>
<protein>
    <recommendedName>
        <fullName evidence="2">DUF2853 family protein</fullName>
    </recommendedName>
</protein>
<evidence type="ECO:0008006" key="2">
    <source>
        <dbReference type="Google" id="ProtNLM"/>
    </source>
</evidence>
<dbReference type="InterPro" id="IPR021274">
    <property type="entry name" value="DUF2853"/>
</dbReference>
<evidence type="ECO:0000313" key="1">
    <source>
        <dbReference type="EMBL" id="VAV93777.1"/>
    </source>
</evidence>
<dbReference type="SUPFAM" id="SSF158587">
    <property type="entry name" value="Jann4075-like"/>
    <property type="match status" value="1"/>
</dbReference>
<dbReference type="AlphaFoldDB" id="A0A3B0RNW3"/>
<dbReference type="Gene3D" id="1.10.238.120">
    <property type="entry name" value="Jann4075-like"/>
    <property type="match status" value="1"/>
</dbReference>
<dbReference type="EMBL" id="UOEC01000112">
    <property type="protein sequence ID" value="VAV93777.1"/>
    <property type="molecule type" value="Genomic_DNA"/>
</dbReference>
<gene>
    <name evidence="1" type="ORF">MNBD_ALPHA08-1268</name>
</gene>
<dbReference type="Pfam" id="PF11015">
    <property type="entry name" value="DUF2853"/>
    <property type="match status" value="1"/>
</dbReference>
<sequence length="107" mass="11661">MSDKYLQYMDGVKKYAPGAKDDVVKKIVGYLGIALQSRDASLVSCSDPTELARVRDGFCKKKLGLSADDADAAIAKVCAAMKDDRQKNRVTFYYLTAEKSGTLSKLA</sequence>
<proteinExistence type="predicted"/>
<organism evidence="1">
    <name type="scientific">hydrothermal vent metagenome</name>
    <dbReference type="NCBI Taxonomy" id="652676"/>
    <lineage>
        <taxon>unclassified sequences</taxon>
        <taxon>metagenomes</taxon>
        <taxon>ecological metagenomes</taxon>
    </lineage>
</organism>